<dbReference type="EMBL" id="CP011770">
    <property type="protein sequence ID" value="AKM09856.1"/>
    <property type="molecule type" value="Genomic_DNA"/>
</dbReference>
<dbReference type="RefSeq" id="WP_047820540.1">
    <property type="nucleotide sequence ID" value="NZ_CP011770.1"/>
</dbReference>
<protein>
    <submittedName>
        <fullName evidence="2">Uncharacterized protein</fullName>
    </submittedName>
</protein>
<dbReference type="KEGG" id="cna:AB433_07455"/>
<feature type="region of interest" description="Disordered" evidence="1">
    <location>
        <begin position="1"/>
        <end position="143"/>
    </location>
</feature>
<evidence type="ECO:0000313" key="3">
    <source>
        <dbReference type="Proteomes" id="UP000035287"/>
    </source>
</evidence>
<accession>A0A0G3XGU1</accession>
<organism evidence="2 3">
    <name type="scientific">Croceicoccus naphthovorans</name>
    <dbReference type="NCBI Taxonomy" id="1348774"/>
    <lineage>
        <taxon>Bacteria</taxon>
        <taxon>Pseudomonadati</taxon>
        <taxon>Pseudomonadota</taxon>
        <taxon>Alphaproteobacteria</taxon>
        <taxon>Sphingomonadales</taxon>
        <taxon>Erythrobacteraceae</taxon>
        <taxon>Croceicoccus</taxon>
    </lineage>
</organism>
<evidence type="ECO:0000256" key="1">
    <source>
        <dbReference type="SAM" id="MobiDB-lite"/>
    </source>
</evidence>
<dbReference type="PATRIC" id="fig|1348774.3.peg.1562"/>
<reference evidence="2 3" key="1">
    <citation type="submission" date="2015-06" db="EMBL/GenBank/DDBJ databases">
        <authorList>
            <person name="Zeng Y."/>
            <person name="Huang Y."/>
        </authorList>
    </citation>
    <scope>NUCLEOTIDE SEQUENCE [LARGE SCALE GENOMIC DNA]</scope>
    <source>
        <strain evidence="2 3">PQ-2</strain>
    </source>
</reference>
<dbReference type="Proteomes" id="UP000035287">
    <property type="component" value="Chromosome"/>
</dbReference>
<keyword evidence="3" id="KW-1185">Reference proteome</keyword>
<sequence length="181" mass="18067">MTDRTVAEAGGDGNAPDGRVDGGIPAEVGEFIHRVSGISPDGDPSPDYALPDIGPDIGDTADGEPDREAAGPDVNDCADGGGLNSAIGRSAGPVEAPNIPGSADLCMQSEYENADGSGRHAAAGRPPEPRPTTNPPGSGGLFAHGLSLIAGTGRCGGCDLSLDDPAVRQCRDARCPQRVAA</sequence>
<evidence type="ECO:0000313" key="2">
    <source>
        <dbReference type="EMBL" id="AKM09856.1"/>
    </source>
</evidence>
<proteinExistence type="predicted"/>
<dbReference type="AlphaFoldDB" id="A0A0G3XGU1"/>
<gene>
    <name evidence="2" type="ORF">AB433_07455</name>
</gene>
<dbReference type="STRING" id="1348774.AB433_07455"/>
<name>A0A0G3XGU1_9SPHN</name>